<organism evidence="14 15">
    <name type="scientific">Blautia hansenii</name>
    <name type="common">Ruminococcus hansenii</name>
    <dbReference type="NCBI Taxonomy" id="1322"/>
    <lineage>
        <taxon>Bacteria</taxon>
        <taxon>Bacillati</taxon>
        <taxon>Bacillota</taxon>
        <taxon>Clostridia</taxon>
        <taxon>Lachnospirales</taxon>
        <taxon>Lachnospiraceae</taxon>
        <taxon>Blautia</taxon>
    </lineage>
</organism>
<protein>
    <recommendedName>
        <fullName evidence="3">histidine kinase</fullName>
        <ecNumber evidence="3">2.7.13.3</ecNumber>
    </recommendedName>
</protein>
<dbReference type="SMART" id="SM00387">
    <property type="entry name" value="HATPase_c"/>
    <property type="match status" value="1"/>
</dbReference>
<dbReference type="RefSeq" id="WP_173747797.1">
    <property type="nucleotide sequence ID" value="NZ_JAAITA010000002.1"/>
</dbReference>
<keyword evidence="11" id="KW-0175">Coiled coil</keyword>
<dbReference type="Proteomes" id="UP000822142">
    <property type="component" value="Unassembled WGS sequence"/>
</dbReference>
<feature type="transmembrane region" description="Helical" evidence="12">
    <location>
        <begin position="12"/>
        <end position="32"/>
    </location>
</feature>
<dbReference type="InterPro" id="IPR005467">
    <property type="entry name" value="His_kinase_dom"/>
</dbReference>
<dbReference type="PANTHER" id="PTHR45453:SF2">
    <property type="entry name" value="HISTIDINE KINASE"/>
    <property type="match status" value="1"/>
</dbReference>
<evidence type="ECO:0000259" key="13">
    <source>
        <dbReference type="PROSITE" id="PS50109"/>
    </source>
</evidence>
<evidence type="ECO:0000256" key="5">
    <source>
        <dbReference type="ARBA" id="ARBA00022679"/>
    </source>
</evidence>
<feature type="domain" description="Histidine kinase" evidence="13">
    <location>
        <begin position="124"/>
        <end position="326"/>
    </location>
</feature>
<dbReference type="PANTHER" id="PTHR45453">
    <property type="entry name" value="PHOSPHATE REGULON SENSOR PROTEIN PHOR"/>
    <property type="match status" value="1"/>
</dbReference>
<name>A0ABX2I729_BLAHA</name>
<dbReference type="InterPro" id="IPR003594">
    <property type="entry name" value="HATPase_dom"/>
</dbReference>
<feature type="coiled-coil region" evidence="11">
    <location>
        <begin position="90"/>
        <end position="117"/>
    </location>
</feature>
<sequence length="330" mass="38510">MRELGSYLKHHGRVLFFYGICSGIFILFFFLYQIPVEAALYSAAVCGALGVLLVFPHFLAFRKKRRELQSLYRQQEFSVNNLPESEGILERDYQELMEEWNRRYRSMEEEHSRKYRDMMEYYTLWVHQIKTPIASMYLNLENEDTALSRAIKGDLMRIEQYVDMVLCYLRLESEDTDYMFQEYGMDGIVRQALHRFSSSFINGKIRLEYQPVKSRVLTDEKWLLFVIEQVLSNALKYTKSGGRIWIEEAEPGILCIGDTGIGIAPEDLPRIFEKGYTGYNGRCQKKASGIGLYLCSRICNRLGHRIWVSSAVGAGTRVYLDVRKAHLEIE</sequence>
<feature type="transmembrane region" description="Helical" evidence="12">
    <location>
        <begin position="38"/>
        <end position="61"/>
    </location>
</feature>
<keyword evidence="9" id="KW-0902">Two-component regulatory system</keyword>
<dbReference type="InterPro" id="IPR036890">
    <property type="entry name" value="HATPase_C_sf"/>
</dbReference>
<evidence type="ECO:0000256" key="7">
    <source>
        <dbReference type="ARBA" id="ARBA00022777"/>
    </source>
</evidence>
<proteinExistence type="predicted"/>
<accession>A0ABX2I729</accession>
<comment type="subcellular location">
    <subcellularLocation>
        <location evidence="2">Cell membrane</location>
        <topology evidence="2">Multi-pass membrane protein</topology>
    </subcellularLocation>
</comment>
<evidence type="ECO:0000256" key="2">
    <source>
        <dbReference type="ARBA" id="ARBA00004651"/>
    </source>
</evidence>
<evidence type="ECO:0000256" key="12">
    <source>
        <dbReference type="SAM" id="Phobius"/>
    </source>
</evidence>
<keyword evidence="8 12" id="KW-1133">Transmembrane helix</keyword>
<keyword evidence="6 12" id="KW-0812">Transmembrane</keyword>
<comment type="catalytic activity">
    <reaction evidence="1">
        <text>ATP + protein L-histidine = ADP + protein N-phospho-L-histidine.</text>
        <dbReference type="EC" id="2.7.13.3"/>
    </reaction>
</comment>
<evidence type="ECO:0000256" key="4">
    <source>
        <dbReference type="ARBA" id="ARBA00022475"/>
    </source>
</evidence>
<dbReference type="GO" id="GO:0016301">
    <property type="term" value="F:kinase activity"/>
    <property type="evidence" value="ECO:0007669"/>
    <property type="project" value="UniProtKB-KW"/>
</dbReference>
<keyword evidence="5" id="KW-0808">Transferase</keyword>
<evidence type="ECO:0000313" key="15">
    <source>
        <dbReference type="Proteomes" id="UP000822142"/>
    </source>
</evidence>
<dbReference type="Gene3D" id="3.30.565.10">
    <property type="entry name" value="Histidine kinase-like ATPase, C-terminal domain"/>
    <property type="match status" value="1"/>
</dbReference>
<reference evidence="14 15" key="1">
    <citation type="journal article" date="2020" name="Cell Host Microbe">
        <title>Functional and Genomic Variation between Human-Derived Isolates of Lachnospiraceae Reveals Inter- and Intra-Species Diversity.</title>
        <authorList>
            <person name="Sorbara M.T."/>
            <person name="Littmann E.R."/>
            <person name="Fontana E."/>
            <person name="Moody T.U."/>
            <person name="Kohout C.E."/>
            <person name="Gjonbalaj M."/>
            <person name="Eaton V."/>
            <person name="Seok R."/>
            <person name="Leiner I.M."/>
            <person name="Pamer E.G."/>
        </authorList>
    </citation>
    <scope>NUCLEOTIDE SEQUENCE [LARGE SCALE GENOMIC DNA]</scope>
    <source>
        <strain evidence="14 15">MSK.15.26</strain>
    </source>
</reference>
<dbReference type="Pfam" id="PF02518">
    <property type="entry name" value="HATPase_c"/>
    <property type="match status" value="1"/>
</dbReference>
<evidence type="ECO:0000313" key="14">
    <source>
        <dbReference type="EMBL" id="NSJ85133.1"/>
    </source>
</evidence>
<evidence type="ECO:0000256" key="9">
    <source>
        <dbReference type="ARBA" id="ARBA00023012"/>
    </source>
</evidence>
<evidence type="ECO:0000256" key="11">
    <source>
        <dbReference type="SAM" id="Coils"/>
    </source>
</evidence>
<dbReference type="EMBL" id="JAAITA010000002">
    <property type="protein sequence ID" value="NSJ85133.1"/>
    <property type="molecule type" value="Genomic_DNA"/>
</dbReference>
<dbReference type="InterPro" id="IPR050351">
    <property type="entry name" value="BphY/WalK/GraS-like"/>
</dbReference>
<dbReference type="PROSITE" id="PS50109">
    <property type="entry name" value="HIS_KIN"/>
    <property type="match status" value="1"/>
</dbReference>
<dbReference type="SUPFAM" id="SSF55874">
    <property type="entry name" value="ATPase domain of HSP90 chaperone/DNA topoisomerase II/histidine kinase"/>
    <property type="match status" value="1"/>
</dbReference>
<keyword evidence="10 12" id="KW-0472">Membrane</keyword>
<gene>
    <name evidence="14" type="ORF">G5A70_02790</name>
</gene>
<comment type="caution">
    <text evidence="14">The sequence shown here is derived from an EMBL/GenBank/DDBJ whole genome shotgun (WGS) entry which is preliminary data.</text>
</comment>
<evidence type="ECO:0000256" key="8">
    <source>
        <dbReference type="ARBA" id="ARBA00022989"/>
    </source>
</evidence>
<keyword evidence="4" id="KW-1003">Cell membrane</keyword>
<evidence type="ECO:0000256" key="10">
    <source>
        <dbReference type="ARBA" id="ARBA00023136"/>
    </source>
</evidence>
<evidence type="ECO:0000256" key="6">
    <source>
        <dbReference type="ARBA" id="ARBA00022692"/>
    </source>
</evidence>
<keyword evidence="15" id="KW-1185">Reference proteome</keyword>
<evidence type="ECO:0000256" key="3">
    <source>
        <dbReference type="ARBA" id="ARBA00012438"/>
    </source>
</evidence>
<evidence type="ECO:0000256" key="1">
    <source>
        <dbReference type="ARBA" id="ARBA00000085"/>
    </source>
</evidence>
<keyword evidence="7 14" id="KW-0418">Kinase</keyword>
<dbReference type="EC" id="2.7.13.3" evidence="3"/>